<evidence type="ECO:0000313" key="1">
    <source>
        <dbReference type="EMBL" id="OBW98268.1"/>
    </source>
</evidence>
<proteinExistence type="predicted"/>
<dbReference type="RefSeq" id="WP_065232424.1">
    <property type="nucleotide sequence ID" value="NZ_JTJN01000021.1"/>
</dbReference>
<protein>
    <submittedName>
        <fullName evidence="1">Uncharacterized protein</fullName>
    </submittedName>
</protein>
<accession>A0A1A7P898</accession>
<sequence length="136" mass="15878">MNKFVLIRSNIPIIDFGDIAVITLEDDDLQIKQKIIDLRSRVLYQLDLLKEWNNQGALTEQQSQWLYIKPIETAFFVECELYQMNTHHTSLESLNEDLNKYISSILNAIDSSKDSIIVDDKSIYVWIHQKFNVANS</sequence>
<gene>
    <name evidence="1" type="ORF">QV03_07750</name>
</gene>
<name>A0A1A7P898_9PAST</name>
<dbReference type="AlphaFoldDB" id="A0A1A7P898"/>
<comment type="caution">
    <text evidence="1">The sequence shown here is derived from an EMBL/GenBank/DDBJ whole genome shotgun (WGS) entry which is preliminary data.</text>
</comment>
<organism evidence="1 2">
    <name type="scientific">Gallibacterium anatis</name>
    <dbReference type="NCBI Taxonomy" id="750"/>
    <lineage>
        <taxon>Bacteria</taxon>
        <taxon>Pseudomonadati</taxon>
        <taxon>Pseudomonadota</taxon>
        <taxon>Gammaproteobacteria</taxon>
        <taxon>Pasteurellales</taxon>
        <taxon>Pasteurellaceae</taxon>
        <taxon>Gallibacterium</taxon>
    </lineage>
</organism>
<dbReference type="EMBL" id="JTJO01000034">
    <property type="protein sequence ID" value="OBW98268.1"/>
    <property type="molecule type" value="Genomic_DNA"/>
</dbReference>
<dbReference type="Proteomes" id="UP000092643">
    <property type="component" value="Unassembled WGS sequence"/>
</dbReference>
<evidence type="ECO:0000313" key="2">
    <source>
        <dbReference type="Proteomes" id="UP000092643"/>
    </source>
</evidence>
<reference evidence="1 2" key="1">
    <citation type="submission" date="2014-11" db="EMBL/GenBank/DDBJ databases">
        <title>Pan-genome of Gallibacterium spp.</title>
        <authorList>
            <person name="Kudirkiene E."/>
            <person name="Bojesen A.M."/>
        </authorList>
    </citation>
    <scope>NUCLEOTIDE SEQUENCE [LARGE SCALE GENOMIC DNA]</scope>
    <source>
        <strain evidence="1 2">F 279</strain>
    </source>
</reference>